<dbReference type="InterPro" id="IPR019734">
    <property type="entry name" value="TPR_rpt"/>
</dbReference>
<dbReference type="AlphaFoldDB" id="A0A381QSV4"/>
<sequence>MYKQAMKILIKTLVVTVVISLMPIVISELAPEYDGFNLEAADDTKKKKTRKRVKLPSKKAQKLLQTVQPFLEEEMWDEAIEMLAIIGTDPKFTETDRARMHWYFGYIYFAQEKYDLAIVQYENLLASEGSDFKLQNQARFSLAQLAFIKEDYRKSIKYLLAWIKEEDEPSSQGYSLIATAYFQLEDFRNARTFIETAIELAESRDIPIKVIDEETGEEVETGETKKAVARENDYLLKIAVYSELKEDLDVLPIYKILAVNFPKKRYWVGLSQLYGQKDRYLDQLGALEAAHEDRLLDKQREYVALGQLLFMHQNPHKAAQVMEYGFKNDFIKDEEKTLKALAQYWHAAKELKKAKPAYEKAASKSKEGELYIFLGQVHFGLDEFSGAEKAIRAGIKKGKLKDEANAHMLLGQVLFEYQKWDEAISSFRKCIDVAEKQYSDKKEVQKKKKKKIQDQARKWITYTEGEEERVQALILKKKALGLGS</sequence>
<gene>
    <name evidence="1" type="ORF">METZ01_LOCUS33781</name>
</gene>
<evidence type="ECO:0008006" key="2">
    <source>
        <dbReference type="Google" id="ProtNLM"/>
    </source>
</evidence>
<proteinExistence type="predicted"/>
<dbReference type="Pfam" id="PF13432">
    <property type="entry name" value="TPR_16"/>
    <property type="match status" value="2"/>
</dbReference>
<name>A0A381QSV4_9ZZZZ</name>
<evidence type="ECO:0000313" key="1">
    <source>
        <dbReference type="EMBL" id="SUZ80927.1"/>
    </source>
</evidence>
<dbReference type="SMART" id="SM00028">
    <property type="entry name" value="TPR"/>
    <property type="match status" value="5"/>
</dbReference>
<dbReference type="PANTHER" id="PTHR10098">
    <property type="entry name" value="RAPSYN-RELATED"/>
    <property type="match status" value="1"/>
</dbReference>
<protein>
    <recommendedName>
        <fullName evidence="2">Tetratricopeptide repeat-like domain-containing protein</fullName>
    </recommendedName>
</protein>
<dbReference type="InterPro" id="IPR011990">
    <property type="entry name" value="TPR-like_helical_dom_sf"/>
</dbReference>
<dbReference type="Gene3D" id="1.25.40.10">
    <property type="entry name" value="Tetratricopeptide repeat domain"/>
    <property type="match status" value="3"/>
</dbReference>
<organism evidence="1">
    <name type="scientific">marine metagenome</name>
    <dbReference type="NCBI Taxonomy" id="408172"/>
    <lineage>
        <taxon>unclassified sequences</taxon>
        <taxon>metagenomes</taxon>
        <taxon>ecological metagenomes</taxon>
    </lineage>
</organism>
<reference evidence="1" key="1">
    <citation type="submission" date="2018-05" db="EMBL/GenBank/DDBJ databases">
        <authorList>
            <person name="Lanie J.A."/>
            <person name="Ng W.-L."/>
            <person name="Kazmierczak K.M."/>
            <person name="Andrzejewski T.M."/>
            <person name="Davidsen T.M."/>
            <person name="Wayne K.J."/>
            <person name="Tettelin H."/>
            <person name="Glass J.I."/>
            <person name="Rusch D."/>
            <person name="Podicherti R."/>
            <person name="Tsui H.-C.T."/>
            <person name="Winkler M.E."/>
        </authorList>
    </citation>
    <scope>NUCLEOTIDE SEQUENCE</scope>
</reference>
<dbReference type="PROSITE" id="PS50005">
    <property type="entry name" value="TPR"/>
    <property type="match status" value="2"/>
</dbReference>
<accession>A0A381QSV4</accession>
<dbReference type="Pfam" id="PF13181">
    <property type="entry name" value="TPR_8"/>
    <property type="match status" value="1"/>
</dbReference>
<dbReference type="EMBL" id="UINC01001448">
    <property type="protein sequence ID" value="SUZ80927.1"/>
    <property type="molecule type" value="Genomic_DNA"/>
</dbReference>
<dbReference type="SUPFAM" id="SSF48452">
    <property type="entry name" value="TPR-like"/>
    <property type="match status" value="2"/>
</dbReference>